<evidence type="ECO:0000256" key="1">
    <source>
        <dbReference type="SAM" id="Phobius"/>
    </source>
</evidence>
<protein>
    <submittedName>
        <fullName evidence="2">Uncharacterized protein</fullName>
    </submittedName>
</protein>
<evidence type="ECO:0000313" key="2">
    <source>
        <dbReference type="EMBL" id="EFU39883.1"/>
    </source>
</evidence>
<feature type="transmembrane region" description="Helical" evidence="1">
    <location>
        <begin position="20"/>
        <end position="40"/>
    </location>
</feature>
<accession>A0A2R9SR99</accession>
<keyword evidence="1" id="KW-0812">Transmembrane</keyword>
<dbReference type="Proteomes" id="UP000003094">
    <property type="component" value="Unassembled WGS sequence"/>
</dbReference>
<dbReference type="RefSeq" id="WP_006211084.1">
    <property type="nucleotide sequence ID" value="NZ_ADHJ01000037.1"/>
</dbReference>
<organism evidence="2 3">
    <name type="scientific">Paenibacillus vortex V453</name>
    <dbReference type="NCBI Taxonomy" id="715225"/>
    <lineage>
        <taxon>Bacteria</taxon>
        <taxon>Bacillati</taxon>
        <taxon>Bacillota</taxon>
        <taxon>Bacilli</taxon>
        <taxon>Bacillales</taxon>
        <taxon>Paenibacillaceae</taxon>
        <taxon>Paenibacillus</taxon>
    </lineage>
</organism>
<evidence type="ECO:0000313" key="3">
    <source>
        <dbReference type="Proteomes" id="UP000003094"/>
    </source>
</evidence>
<dbReference type="EMBL" id="ADHJ01000037">
    <property type="protein sequence ID" value="EFU39883.1"/>
    <property type="molecule type" value="Genomic_DNA"/>
</dbReference>
<proteinExistence type="predicted"/>
<comment type="caution">
    <text evidence="2">The sequence shown here is derived from an EMBL/GenBank/DDBJ whole genome shotgun (WGS) entry which is preliminary data.</text>
</comment>
<sequence>MITRSETKIKVKSFNKATLVIRMTLLVLVLVTLLGFFTFVL</sequence>
<dbReference type="AlphaFoldDB" id="A0A2R9SR99"/>
<keyword evidence="1" id="KW-1133">Transmembrane helix</keyword>
<keyword evidence="1" id="KW-0472">Membrane</keyword>
<gene>
    <name evidence="2" type="ORF">PVOR_21399</name>
</gene>
<keyword evidence="3" id="KW-1185">Reference proteome</keyword>
<reference evidence="2 3" key="1">
    <citation type="journal article" date="2010" name="BMC Genomics">
        <title>Genome sequence of the pattern forming Paenibacillus vortex bacterium reveals potential for thriving in complex environments.</title>
        <authorList>
            <person name="Sirota-Madi A."/>
            <person name="Olender T."/>
            <person name="Helman Y."/>
            <person name="Ingham C."/>
            <person name="Brainis I."/>
            <person name="Roth D."/>
            <person name="Hagi E."/>
            <person name="Brodsky L."/>
            <person name="Leshkowitz D."/>
            <person name="Galatenko V."/>
            <person name="Nikolaev V."/>
            <person name="Mugasimangalam R.C."/>
            <person name="Bransburg-Zabary S."/>
            <person name="Gutnick D.L."/>
            <person name="Lancet D."/>
            <person name="Ben-Jacob E."/>
        </authorList>
    </citation>
    <scope>NUCLEOTIDE SEQUENCE [LARGE SCALE GENOMIC DNA]</scope>
    <source>
        <strain evidence="2 3">V453</strain>
    </source>
</reference>
<dbReference type="KEGG" id="pvo:PVOR_21399"/>
<name>A0A2R9SR99_9BACL</name>